<dbReference type="OrthoDB" id="237862at2"/>
<dbReference type="SUPFAM" id="SSF52317">
    <property type="entry name" value="Class I glutamine amidotransferase-like"/>
    <property type="match status" value="1"/>
</dbReference>
<feature type="transmembrane region" description="Helical" evidence="1">
    <location>
        <begin position="56"/>
        <end position="78"/>
    </location>
</feature>
<organism evidence="3 4">
    <name type="scientific">Stieleria neptunia</name>
    <dbReference type="NCBI Taxonomy" id="2527979"/>
    <lineage>
        <taxon>Bacteria</taxon>
        <taxon>Pseudomonadati</taxon>
        <taxon>Planctomycetota</taxon>
        <taxon>Planctomycetia</taxon>
        <taxon>Pirellulales</taxon>
        <taxon>Pirellulaceae</taxon>
        <taxon>Stieleria</taxon>
    </lineage>
</organism>
<keyword evidence="1" id="KW-0472">Membrane</keyword>
<dbReference type="KEGG" id="snep:Enr13x_76960"/>
<feature type="domain" description="Aerotolerance regulator N-terminal" evidence="2">
    <location>
        <begin position="1"/>
        <end position="76"/>
    </location>
</feature>
<evidence type="ECO:0000313" key="3">
    <source>
        <dbReference type="EMBL" id="QDV47784.1"/>
    </source>
</evidence>
<dbReference type="InterPro" id="IPR011933">
    <property type="entry name" value="Double_TM_dom"/>
</dbReference>
<dbReference type="PANTHER" id="PTHR37464">
    <property type="entry name" value="BLL2463 PROTEIN"/>
    <property type="match status" value="1"/>
</dbReference>
<accession>A0A518I3Y1</accession>
<evidence type="ECO:0000313" key="4">
    <source>
        <dbReference type="Proteomes" id="UP000319004"/>
    </source>
</evidence>
<keyword evidence="1" id="KW-0812">Transmembrane</keyword>
<dbReference type="InterPro" id="IPR024163">
    <property type="entry name" value="Aerotolerance_reg_N"/>
</dbReference>
<dbReference type="PANTHER" id="PTHR37464:SF1">
    <property type="entry name" value="BLL2463 PROTEIN"/>
    <property type="match status" value="1"/>
</dbReference>
<dbReference type="SUPFAM" id="SSF53300">
    <property type="entry name" value="vWA-like"/>
    <property type="match status" value="1"/>
</dbReference>
<keyword evidence="1" id="KW-1133">Transmembrane helix</keyword>
<feature type="transmembrane region" description="Helical" evidence="1">
    <location>
        <begin position="6"/>
        <end position="24"/>
    </location>
</feature>
<dbReference type="EMBL" id="CP037423">
    <property type="protein sequence ID" value="QDV47784.1"/>
    <property type="molecule type" value="Genomic_DNA"/>
</dbReference>
<dbReference type="Gene3D" id="3.40.50.410">
    <property type="entry name" value="von Willebrand factor, type A domain"/>
    <property type="match status" value="1"/>
</dbReference>
<evidence type="ECO:0000256" key="1">
    <source>
        <dbReference type="SAM" id="Phobius"/>
    </source>
</evidence>
<evidence type="ECO:0000259" key="2">
    <source>
        <dbReference type="Pfam" id="PF07584"/>
    </source>
</evidence>
<dbReference type="RefSeq" id="WP_145391850.1">
    <property type="nucleotide sequence ID" value="NZ_CP037423.1"/>
</dbReference>
<dbReference type="Pfam" id="PF07584">
    <property type="entry name" value="BatA"/>
    <property type="match status" value="1"/>
</dbReference>
<dbReference type="InterPro" id="IPR036465">
    <property type="entry name" value="vWFA_dom_sf"/>
</dbReference>
<reference evidence="3 4" key="1">
    <citation type="submission" date="2019-03" db="EMBL/GenBank/DDBJ databases">
        <title>Deep-cultivation of Planctomycetes and their phenomic and genomic characterization uncovers novel biology.</title>
        <authorList>
            <person name="Wiegand S."/>
            <person name="Jogler M."/>
            <person name="Boedeker C."/>
            <person name="Pinto D."/>
            <person name="Vollmers J."/>
            <person name="Rivas-Marin E."/>
            <person name="Kohn T."/>
            <person name="Peeters S.H."/>
            <person name="Heuer A."/>
            <person name="Rast P."/>
            <person name="Oberbeckmann S."/>
            <person name="Bunk B."/>
            <person name="Jeske O."/>
            <person name="Meyerdierks A."/>
            <person name="Storesund J.E."/>
            <person name="Kallscheuer N."/>
            <person name="Luecker S."/>
            <person name="Lage O.M."/>
            <person name="Pohl T."/>
            <person name="Merkel B.J."/>
            <person name="Hornburger P."/>
            <person name="Mueller R.-W."/>
            <person name="Bruemmer F."/>
            <person name="Labrenz M."/>
            <person name="Spormann A.M."/>
            <person name="Op den Camp H."/>
            <person name="Overmann J."/>
            <person name="Amann R."/>
            <person name="Jetten M.S.M."/>
            <person name="Mascher T."/>
            <person name="Medema M.H."/>
            <person name="Devos D.P."/>
            <person name="Kaster A.-K."/>
            <person name="Ovreas L."/>
            <person name="Rohde M."/>
            <person name="Galperin M.Y."/>
            <person name="Jogler C."/>
        </authorList>
    </citation>
    <scope>NUCLEOTIDE SEQUENCE [LARGE SCALE GENOMIC DNA]</scope>
    <source>
        <strain evidence="3 4">Enr13</strain>
    </source>
</reference>
<sequence length="705" mass="76287">MNFIQTGFLIGGLAVAIPVLVHLLSRWQVRRVELGTMRFLQEVMQDGAQRRRIRRWLLLLTRMATVAVLVLLFARPYLPETIRRDGDRLRVMLIDRSASMSMPGQSGRLIDDAVAQAKDAAAELGTDATILWAWFDSSVEPFDGNLTRVSAPRSVVGDTNYLAALRWARDRVAADDDAIADVVILSDLQQSGLASDALETATLKMPKHLPVRVIDVGRPAANNLAIQTVTTASKRLSPQRDVIADATLFNFGTLPMEEIPMTATATNGRRSVRLKKSINLPDGQAQELSFDFGKLEPGTWQVTVQLDVEDDLAVDNRRMTAFEIAQPASVLVIDGGSRDAAQLAESFYLAAALRQTRREAALPDEVEVSAGDGQTAPQSGLFDPQVVFLYDDALPEMQPPRTGLVVVTDSGSLPQRAIQRLESYVTAGGKLLVFAGDGGEPGGGATAASSHTAWQQSGLAPGTLQMPLRSGAMPFRITSVESADSMLSPFADPQSGDLGRLAFDQMLPIQPAAQTDVLARFEGDRPALTRHRLGQGDVVWFLSSADASWGNWTTSPLYLPLVHQMAADLLDLTGEGKIRYRSVGDRRDLVATQAAPSATPSDPATLRTVSAGSRDGESLTFGQIGFEQSGGALYVVNSTAKESDPTRIPVEQFSEHFQITPAEPGTNEPTETVQGEHRHELWPWFAAVAVVLLTAEFSLANRTTA</sequence>
<name>A0A518I3Y1_9BACT</name>
<dbReference type="Proteomes" id="UP000319004">
    <property type="component" value="Chromosome"/>
</dbReference>
<gene>
    <name evidence="3" type="ORF">Enr13x_76960</name>
</gene>
<protein>
    <recommendedName>
        <fullName evidence="2">Aerotolerance regulator N-terminal domain-containing protein</fullName>
    </recommendedName>
</protein>
<keyword evidence="4" id="KW-1185">Reference proteome</keyword>
<proteinExistence type="predicted"/>
<dbReference type="AlphaFoldDB" id="A0A518I3Y1"/>
<dbReference type="Gene3D" id="3.40.50.880">
    <property type="match status" value="1"/>
</dbReference>
<dbReference type="InterPro" id="IPR029062">
    <property type="entry name" value="Class_I_gatase-like"/>
</dbReference>
<dbReference type="NCBIfam" id="TIGR02226">
    <property type="entry name" value="two_anch"/>
    <property type="match status" value="1"/>
</dbReference>